<dbReference type="OrthoDB" id="9791537at2"/>
<sequence length="210" mass="23081">MESIGQRIKRLRQVTKTTQKTLGQYCGVSDVSVGYWEKDLNVPKGESLLKLAKYFNTSEGYILYGSELQGLEPLITDMSKLPVLSWVQAGIFTESEPRELFESADEWLTTGLRVSVSSFALKVRGDSMTNPNGLPSIPEGSTIIVDPEAEATNGKIVVARVDGTNEATLKKLVIDGPNKYLVPLNPRYSNIPINGNCEIIGVVRGVQYEL</sequence>
<dbReference type="RefSeq" id="WP_049614715.1">
    <property type="nucleotide sequence ID" value="NZ_CAWMMU010000008.1"/>
</dbReference>
<dbReference type="Gene3D" id="1.10.260.40">
    <property type="entry name" value="lambda repressor-like DNA-binding domains"/>
    <property type="match status" value="1"/>
</dbReference>
<dbReference type="InterPro" id="IPR050077">
    <property type="entry name" value="LexA_repressor"/>
</dbReference>
<dbReference type="PROSITE" id="PS50943">
    <property type="entry name" value="HTH_CROC1"/>
    <property type="match status" value="1"/>
</dbReference>
<dbReference type="EMBL" id="CQAZ01000044">
    <property type="protein sequence ID" value="CNI37659.1"/>
    <property type="molecule type" value="Genomic_DNA"/>
</dbReference>
<dbReference type="PANTHER" id="PTHR33516:SF2">
    <property type="entry name" value="LEXA REPRESSOR-RELATED"/>
    <property type="match status" value="1"/>
</dbReference>
<evidence type="ECO:0000313" key="5">
    <source>
        <dbReference type="Proteomes" id="UP000045840"/>
    </source>
</evidence>
<gene>
    <name evidence="2" type="ORF">ERS008529_03844</name>
    <name evidence="3" type="ORF">ERS137968_01921</name>
</gene>
<accession>A0A0T9R020</accession>
<dbReference type="GO" id="GO:0003677">
    <property type="term" value="F:DNA binding"/>
    <property type="evidence" value="ECO:0007669"/>
    <property type="project" value="InterPro"/>
</dbReference>
<evidence type="ECO:0000313" key="3">
    <source>
        <dbReference type="EMBL" id="CRY66636.1"/>
    </source>
</evidence>
<dbReference type="CDD" id="cd06529">
    <property type="entry name" value="S24_LexA-like"/>
    <property type="match status" value="1"/>
</dbReference>
<dbReference type="AlphaFoldDB" id="A0A0T9R020"/>
<name>A0A0T9R020_9GAMM</name>
<feature type="domain" description="HTH cro/C1-type" evidence="1">
    <location>
        <begin position="8"/>
        <end position="62"/>
    </location>
</feature>
<dbReference type="CDD" id="cd00093">
    <property type="entry name" value="HTH_XRE"/>
    <property type="match status" value="1"/>
</dbReference>
<proteinExistence type="predicted"/>
<protein>
    <submittedName>
        <fullName evidence="2">Repressor protein C2</fullName>
    </submittedName>
</protein>
<dbReference type="EMBL" id="CWJL01000008">
    <property type="protein sequence ID" value="CRY66636.1"/>
    <property type="molecule type" value="Genomic_DNA"/>
</dbReference>
<evidence type="ECO:0000313" key="4">
    <source>
        <dbReference type="Proteomes" id="UP000044625"/>
    </source>
</evidence>
<dbReference type="PANTHER" id="PTHR33516">
    <property type="entry name" value="LEXA REPRESSOR"/>
    <property type="match status" value="1"/>
</dbReference>
<dbReference type="InterPro" id="IPR001387">
    <property type="entry name" value="Cro/C1-type_HTH"/>
</dbReference>
<reference evidence="5" key="2">
    <citation type="submission" date="2015-03" db="EMBL/GenBank/DDBJ databases">
        <authorList>
            <consortium name="Pathogen Informatics"/>
        </authorList>
    </citation>
    <scope>NUCLEOTIDE SEQUENCE [LARGE SCALE GENOMIC DNA]</scope>
    <source>
        <strain evidence="5">A125KOH2</strain>
    </source>
</reference>
<dbReference type="Gene3D" id="2.10.109.10">
    <property type="entry name" value="Umud Fragment, subunit A"/>
    <property type="match status" value="1"/>
</dbReference>
<organism evidence="2 5">
    <name type="scientific">Yersinia pekkanenii</name>
    <dbReference type="NCBI Taxonomy" id="1288385"/>
    <lineage>
        <taxon>Bacteria</taxon>
        <taxon>Pseudomonadati</taxon>
        <taxon>Pseudomonadota</taxon>
        <taxon>Gammaproteobacteria</taxon>
        <taxon>Enterobacterales</taxon>
        <taxon>Yersiniaceae</taxon>
        <taxon>Yersinia</taxon>
    </lineage>
</organism>
<dbReference type="STRING" id="1288385.ERS137968_01921"/>
<dbReference type="SUPFAM" id="SSF51306">
    <property type="entry name" value="LexA/Signal peptidase"/>
    <property type="match status" value="1"/>
</dbReference>
<dbReference type="Pfam" id="PF01381">
    <property type="entry name" value="HTH_3"/>
    <property type="match status" value="1"/>
</dbReference>
<keyword evidence="4" id="KW-1185">Reference proteome</keyword>
<dbReference type="Proteomes" id="UP000044625">
    <property type="component" value="Unassembled WGS sequence"/>
</dbReference>
<evidence type="ECO:0000313" key="2">
    <source>
        <dbReference type="EMBL" id="CNI37659.1"/>
    </source>
</evidence>
<dbReference type="Proteomes" id="UP000045840">
    <property type="component" value="Unassembled WGS sequence"/>
</dbReference>
<dbReference type="InterPro" id="IPR015927">
    <property type="entry name" value="Peptidase_S24_S26A/B/C"/>
</dbReference>
<reference evidence="3 4" key="3">
    <citation type="submission" date="2015-03" db="EMBL/GenBank/DDBJ databases">
        <authorList>
            <consortium name="Pathogen Informatics"/>
            <person name="Murphy D."/>
        </authorList>
    </citation>
    <scope>NUCLEOTIDE SEQUENCE [LARGE SCALE GENOMIC DNA]</scope>
    <source>
        <strain evidence="4">type strain: CIP110230</strain>
        <strain evidence="3">Type strain: CIP110230</strain>
    </source>
</reference>
<evidence type="ECO:0000259" key="1">
    <source>
        <dbReference type="PROSITE" id="PS50943"/>
    </source>
</evidence>
<dbReference type="Pfam" id="PF00717">
    <property type="entry name" value="Peptidase_S24"/>
    <property type="match status" value="1"/>
</dbReference>
<dbReference type="SMART" id="SM00530">
    <property type="entry name" value="HTH_XRE"/>
    <property type="match status" value="1"/>
</dbReference>
<reference evidence="2" key="1">
    <citation type="submission" date="2015-03" db="EMBL/GenBank/DDBJ databases">
        <authorList>
            <person name="Murphy D."/>
        </authorList>
    </citation>
    <scope>NUCLEOTIDE SEQUENCE [LARGE SCALE GENOMIC DNA]</scope>
    <source>
        <strain evidence="2">A125KOH2</strain>
    </source>
</reference>
<dbReference type="InterPro" id="IPR036286">
    <property type="entry name" value="LexA/Signal_pep-like_sf"/>
</dbReference>
<dbReference type="InterPro" id="IPR039418">
    <property type="entry name" value="LexA-like"/>
</dbReference>
<dbReference type="SUPFAM" id="SSF47413">
    <property type="entry name" value="lambda repressor-like DNA-binding domains"/>
    <property type="match status" value="1"/>
</dbReference>
<dbReference type="InterPro" id="IPR010982">
    <property type="entry name" value="Lambda_DNA-bd_dom_sf"/>
</dbReference>